<dbReference type="STRING" id="981085.W9RL68"/>
<dbReference type="GO" id="GO:0046872">
    <property type="term" value="F:metal ion binding"/>
    <property type="evidence" value="ECO:0007669"/>
    <property type="project" value="UniProtKB-KW"/>
</dbReference>
<feature type="cross-link" description="2'-(S-cysteinyl)-histidine (Cys-His)" evidence="6">
    <location>
        <begin position="178"/>
        <end position="195"/>
    </location>
</feature>
<proteinExistence type="predicted"/>
<dbReference type="InterPro" id="IPR016213">
    <property type="entry name" value="Polyphenol_oxidase"/>
</dbReference>
<evidence type="ECO:0000256" key="3">
    <source>
        <dbReference type="ARBA" id="ARBA00023008"/>
    </source>
</evidence>
<keyword evidence="2" id="KW-0883">Thioether bond</keyword>
<evidence type="ECO:0000313" key="10">
    <source>
        <dbReference type="EMBL" id="EXB82814.1"/>
    </source>
</evidence>
<dbReference type="GO" id="GO:0004097">
    <property type="term" value="F:catechol oxidase activity"/>
    <property type="evidence" value="ECO:0007669"/>
    <property type="project" value="InterPro"/>
</dbReference>
<dbReference type="PROSITE" id="PS00497">
    <property type="entry name" value="TYROSINASE_1"/>
    <property type="match status" value="1"/>
</dbReference>
<dbReference type="InterPro" id="IPR006311">
    <property type="entry name" value="TAT_signal"/>
</dbReference>
<feature type="binding site" evidence="4">
    <location>
        <position position="195"/>
    </location>
    <ligand>
        <name>Cu cation</name>
        <dbReference type="ChEBI" id="CHEBI:23378"/>
        <label>A</label>
    </ligand>
</feature>
<keyword evidence="3 4" id="KW-0186">Copper</keyword>
<keyword evidence="1 4" id="KW-0479">Metal-binding</keyword>
<dbReference type="PROSITE" id="PS00498">
    <property type="entry name" value="TYROSINASE_2"/>
    <property type="match status" value="1"/>
</dbReference>
<dbReference type="eggNOG" id="ENOG502QVBP">
    <property type="taxonomic scope" value="Eukaryota"/>
</dbReference>
<dbReference type="PANTHER" id="PTHR11474:SF76">
    <property type="entry name" value="SHKT DOMAIN-CONTAINING PROTEIN"/>
    <property type="match status" value="1"/>
</dbReference>
<evidence type="ECO:0000256" key="7">
    <source>
        <dbReference type="SAM" id="MobiDB-lite"/>
    </source>
</evidence>
<dbReference type="PANTHER" id="PTHR11474">
    <property type="entry name" value="TYROSINASE FAMILY MEMBER"/>
    <property type="match status" value="1"/>
</dbReference>
<feature type="binding site" evidence="4">
    <location>
        <position position="361"/>
    </location>
    <ligand>
        <name>Cu cation</name>
        <dbReference type="ChEBI" id="CHEBI:23378"/>
        <label>B</label>
    </ligand>
</feature>
<dbReference type="PRINTS" id="PR00092">
    <property type="entry name" value="TYROSINASE"/>
</dbReference>
<evidence type="ECO:0000256" key="5">
    <source>
        <dbReference type="PIRSR" id="PIRSR000290-2"/>
    </source>
</evidence>
<feature type="disulfide bond" evidence="5">
    <location>
        <begin position="100"/>
        <end position="115"/>
    </location>
</feature>
<dbReference type="Gene3D" id="1.10.1280.10">
    <property type="entry name" value="Di-copper center containing domain from catechol oxidase"/>
    <property type="match status" value="1"/>
</dbReference>
<dbReference type="Pfam" id="PF00264">
    <property type="entry name" value="Tyrosinase"/>
    <property type="match status" value="1"/>
</dbReference>
<feature type="binding site" evidence="4">
    <location>
        <position position="174"/>
    </location>
    <ligand>
        <name>Cu cation</name>
        <dbReference type="ChEBI" id="CHEBI:23378"/>
        <label>A</label>
    </ligand>
</feature>
<dbReference type="InterPro" id="IPR022740">
    <property type="entry name" value="Polyphenol_oxidase_C"/>
</dbReference>
<feature type="disulfide bond" evidence="5">
    <location>
        <begin position="114"/>
        <end position="175"/>
    </location>
</feature>
<evidence type="ECO:0000259" key="9">
    <source>
        <dbReference type="PROSITE" id="PS00498"/>
    </source>
</evidence>
<accession>W9RL68</accession>
<dbReference type="InterPro" id="IPR050316">
    <property type="entry name" value="Tyrosinase/Hemocyanin"/>
</dbReference>
<comment type="cofactor">
    <cofactor evidence="4">
        <name>Cu(2+)</name>
        <dbReference type="ChEBI" id="CHEBI:29036"/>
    </cofactor>
    <text evidence="4">Binds 2 copper ions per subunit.</text>
</comment>
<feature type="domain" description="Tyrosinase copper-binding" evidence="8">
    <location>
        <begin position="195"/>
        <end position="212"/>
    </location>
</feature>
<dbReference type="AlphaFoldDB" id="W9RL68"/>
<dbReference type="Pfam" id="PF12143">
    <property type="entry name" value="PPO1_KFDV"/>
    <property type="match status" value="1"/>
</dbReference>
<evidence type="ECO:0000256" key="6">
    <source>
        <dbReference type="PIRSR" id="PIRSR000290-3"/>
    </source>
</evidence>
<organism evidence="10 11">
    <name type="scientific">Morus notabilis</name>
    <dbReference type="NCBI Taxonomy" id="981085"/>
    <lineage>
        <taxon>Eukaryota</taxon>
        <taxon>Viridiplantae</taxon>
        <taxon>Streptophyta</taxon>
        <taxon>Embryophyta</taxon>
        <taxon>Tracheophyta</taxon>
        <taxon>Spermatophyta</taxon>
        <taxon>Magnoliopsida</taxon>
        <taxon>eudicotyledons</taxon>
        <taxon>Gunneridae</taxon>
        <taxon>Pentapetalae</taxon>
        <taxon>rosids</taxon>
        <taxon>fabids</taxon>
        <taxon>Rosales</taxon>
        <taxon>Moraceae</taxon>
        <taxon>Moreae</taxon>
        <taxon>Morus</taxon>
    </lineage>
</organism>
<dbReference type="EMBL" id="KE344870">
    <property type="protein sequence ID" value="EXB82814.1"/>
    <property type="molecule type" value="Genomic_DNA"/>
</dbReference>
<evidence type="ECO:0000259" key="8">
    <source>
        <dbReference type="PROSITE" id="PS00497"/>
    </source>
</evidence>
<evidence type="ECO:0000313" key="11">
    <source>
        <dbReference type="Proteomes" id="UP000030645"/>
    </source>
</evidence>
<evidence type="ECO:0000256" key="1">
    <source>
        <dbReference type="ARBA" id="ARBA00022723"/>
    </source>
</evidence>
<dbReference type="Proteomes" id="UP000030645">
    <property type="component" value="Unassembled WGS sequence"/>
</dbReference>
<feature type="domain" description="Tyrosinase copper-binding" evidence="9">
    <location>
        <begin position="354"/>
        <end position="365"/>
    </location>
</feature>
<dbReference type="SMR" id="W9RL68"/>
<name>W9RL68_9ROSA</name>
<evidence type="ECO:0000256" key="2">
    <source>
        <dbReference type="ARBA" id="ARBA00022784"/>
    </source>
</evidence>
<feature type="compositionally biased region" description="Basic and acidic residues" evidence="7">
    <location>
        <begin position="49"/>
        <end position="58"/>
    </location>
</feature>
<protein>
    <submittedName>
        <fullName evidence="10">Polyphenol oxidase</fullName>
    </submittedName>
</protein>
<dbReference type="PIRSF" id="PIRSF000290">
    <property type="entry name" value="PPO_plant"/>
    <property type="match status" value="1"/>
</dbReference>
<feature type="region of interest" description="Disordered" evidence="7">
    <location>
        <begin position="38"/>
        <end position="58"/>
    </location>
</feature>
<keyword evidence="11" id="KW-1185">Reference proteome</keyword>
<dbReference type="GO" id="GO:0046148">
    <property type="term" value="P:pigment biosynthetic process"/>
    <property type="evidence" value="ECO:0007669"/>
    <property type="project" value="InterPro"/>
</dbReference>
<feature type="binding site" evidence="4">
    <location>
        <position position="204"/>
    </location>
    <ligand>
        <name>Cu cation</name>
        <dbReference type="ChEBI" id="CHEBI:23378"/>
        <label>A</label>
    </ligand>
</feature>
<dbReference type="SUPFAM" id="SSF48056">
    <property type="entry name" value="Di-copper centre-containing domain"/>
    <property type="match status" value="1"/>
</dbReference>
<feature type="binding site" evidence="4">
    <location>
        <position position="327"/>
    </location>
    <ligand>
        <name>Cu cation</name>
        <dbReference type="ChEBI" id="CHEBI:23378"/>
        <label>B</label>
    </ligand>
</feature>
<dbReference type="InterPro" id="IPR008922">
    <property type="entry name" value="Di-copper_centre_dom_sf"/>
</dbReference>
<feature type="binding site" evidence="4">
    <location>
        <position position="331"/>
    </location>
    <ligand>
        <name>Cu cation</name>
        <dbReference type="ChEBI" id="CHEBI:23378"/>
        <label>B</label>
    </ligand>
</feature>
<keyword evidence="5" id="KW-1015">Disulfide bond</keyword>
<dbReference type="PROSITE" id="PS51318">
    <property type="entry name" value="TAT"/>
    <property type="match status" value="1"/>
</dbReference>
<dbReference type="InterPro" id="IPR002227">
    <property type="entry name" value="Tyrosinase_Cu-bd"/>
</dbReference>
<gene>
    <name evidence="10" type="ORF">L484_012128</name>
</gene>
<reference evidence="11" key="1">
    <citation type="submission" date="2013-01" db="EMBL/GenBank/DDBJ databases">
        <title>Draft Genome Sequence of a Mulberry Tree, Morus notabilis C.K. Schneid.</title>
        <authorList>
            <person name="He N."/>
            <person name="Zhao S."/>
        </authorList>
    </citation>
    <scope>NUCLEOTIDE SEQUENCE</scope>
</reference>
<evidence type="ECO:0000256" key="4">
    <source>
        <dbReference type="PIRSR" id="PIRSR000290-1"/>
    </source>
</evidence>
<sequence>MASFSLTHPLNLKPSTAISTSCFPPSFYQNKSHIPNLRHQRQPASCKGSGEHDQSSVGNVDRRNVLIGLGGLCGGAAVAGLGSNPLALADPVAPPDVTKCGPADFPPGAIPSDCCPPVSTVKDYKLPSVSKLRVRPPAHAVDEEYIAKYSRAIELMKALPDSDPRSFTQQADVHCAYCNGSYDQVGFPNLELQVHTSWLFLPFHRWYLYFYERILGKLIGDPNFALPFWDYDSPPGMQLPALFANVDSPLYDKLREATHQPPTIIDLDFSTADIGVPPSSSQVSTNLCTMYRQMISCGKNPRLFYGEPYREGDDPNPGAGTIETVPHNSVHLWTGDSTQPNFENMGNFYSAARDPIFYSHHSNIDRLWSLVRVYVCDSLDTKKLGYVYQEVEIPWEKSKPKPRRGKSVLAKTSTTAATKKTTTTVNFPIRLDGTISTVVPRPKKSRSKEEKENEEEVLVIEGIEFDENYPVKFDVHVNDDEQSPCGPENSEFAGSFLNVPHWKKGDNTIRTNLRLGITDILEDLGADGDDIVVVTLVPECGAGLITISGIKIKFIS</sequence>